<reference evidence="1 2" key="1">
    <citation type="submission" date="2016-04" db="EMBL/GenBank/DDBJ databases">
        <title>Genome analyses suggest a sexual origin of heterokaryosis in a supposedly ancient asexual fungus.</title>
        <authorList>
            <person name="Ropars J."/>
            <person name="Sedzielewska K."/>
            <person name="Noel J."/>
            <person name="Charron P."/>
            <person name="Farinelli L."/>
            <person name="Marton T."/>
            <person name="Kruger M."/>
            <person name="Pelin A."/>
            <person name="Brachmann A."/>
            <person name="Corradi N."/>
        </authorList>
    </citation>
    <scope>NUCLEOTIDE SEQUENCE [LARGE SCALE GENOMIC DNA]</scope>
    <source>
        <strain evidence="1 2">C2</strain>
    </source>
</reference>
<proteinExistence type="predicted"/>
<evidence type="ECO:0000313" key="2">
    <source>
        <dbReference type="Proteomes" id="UP000233469"/>
    </source>
</evidence>
<gene>
    <name evidence="1" type="ORF">RhiirC2_703857</name>
</gene>
<reference evidence="1 2" key="2">
    <citation type="submission" date="2017-10" db="EMBL/GenBank/DDBJ databases">
        <title>Extensive intraspecific genome diversity in a model arbuscular mycorrhizal fungus.</title>
        <authorList>
            <person name="Chen E.C.H."/>
            <person name="Morin E."/>
            <person name="Baudet D."/>
            <person name="Noel J."/>
            <person name="Ndikumana S."/>
            <person name="Charron P."/>
            <person name="St-Onge C."/>
            <person name="Giorgi J."/>
            <person name="Grigoriev I.V."/>
            <person name="Roux C."/>
            <person name="Martin F.M."/>
            <person name="Corradi N."/>
        </authorList>
    </citation>
    <scope>NUCLEOTIDE SEQUENCE [LARGE SCALE GENOMIC DNA]</scope>
    <source>
        <strain evidence="1 2">C2</strain>
    </source>
</reference>
<dbReference type="VEuPathDB" id="FungiDB:FUN_013744"/>
<organism evidence="1 2">
    <name type="scientific">Rhizophagus irregularis</name>
    <dbReference type="NCBI Taxonomy" id="588596"/>
    <lineage>
        <taxon>Eukaryota</taxon>
        <taxon>Fungi</taxon>
        <taxon>Fungi incertae sedis</taxon>
        <taxon>Mucoromycota</taxon>
        <taxon>Glomeromycotina</taxon>
        <taxon>Glomeromycetes</taxon>
        <taxon>Glomerales</taxon>
        <taxon>Glomeraceae</taxon>
        <taxon>Rhizophagus</taxon>
    </lineage>
</organism>
<comment type="caution">
    <text evidence="1">The sequence shown here is derived from an EMBL/GenBank/DDBJ whole genome shotgun (WGS) entry which is preliminary data.</text>
</comment>
<name>A0A2N1P424_9GLOM</name>
<evidence type="ECO:0000313" key="1">
    <source>
        <dbReference type="EMBL" id="PKK80934.1"/>
    </source>
</evidence>
<evidence type="ECO:0008006" key="3">
    <source>
        <dbReference type="Google" id="ProtNLM"/>
    </source>
</evidence>
<accession>A0A2N1P424</accession>
<protein>
    <recommendedName>
        <fullName evidence="3">C2H2-type domain-containing protein</fullName>
    </recommendedName>
</protein>
<dbReference type="Proteomes" id="UP000233469">
    <property type="component" value="Unassembled WGS sequence"/>
</dbReference>
<dbReference type="AlphaFoldDB" id="A0A2N1P424"/>
<dbReference type="VEuPathDB" id="FungiDB:RhiirA1_449932"/>
<sequence>MEPSVPLVKFIKNPLYQEFRYIGGKLIIRYDNPFQTSIPNISRFEVPSNFIMYIGFHINQTARINGCTHSDPQHFETKEKLRNHIVQHDINSCDKSTPGNPTYKCPWKEHLRQHIKQRPFKVINILPVTLLFCNRSIGRDFGSPYALSQHLIINHSGSVVDPDTDDDKIKFY</sequence>
<dbReference type="EMBL" id="LLXL01000003">
    <property type="protein sequence ID" value="PKK80934.1"/>
    <property type="molecule type" value="Genomic_DNA"/>
</dbReference>
<dbReference type="VEuPathDB" id="FungiDB:RhiirFUN_017318"/>